<gene>
    <name evidence="2" type="ORF">EW640_07225</name>
</gene>
<dbReference type="EMBL" id="CP035810">
    <property type="protein sequence ID" value="QIN29085.1"/>
    <property type="molecule type" value="Genomic_DNA"/>
</dbReference>
<feature type="transmembrane region" description="Helical" evidence="1">
    <location>
        <begin position="110"/>
        <end position="132"/>
    </location>
</feature>
<dbReference type="Proteomes" id="UP000501518">
    <property type="component" value="Chromosome"/>
</dbReference>
<keyword evidence="1" id="KW-0472">Membrane</keyword>
<name>A0A6G8KWX3_9MICO</name>
<organism evidence="2 3">
    <name type="scientific">Brevibacterium luteolum</name>
    <dbReference type="NCBI Taxonomy" id="199591"/>
    <lineage>
        <taxon>Bacteria</taxon>
        <taxon>Bacillati</taxon>
        <taxon>Actinomycetota</taxon>
        <taxon>Actinomycetes</taxon>
        <taxon>Micrococcales</taxon>
        <taxon>Brevibacteriaceae</taxon>
        <taxon>Brevibacterium</taxon>
    </lineage>
</organism>
<proteinExistence type="predicted"/>
<keyword evidence="1" id="KW-1133">Transmembrane helix</keyword>
<reference evidence="2 3" key="1">
    <citation type="submission" date="2019-02" db="EMBL/GenBank/DDBJ databases">
        <title>Complete Genome Sequence and Methylome Analysis of Brevibacterium luteolum NEB1784.</title>
        <authorList>
            <person name="Fomenkov A."/>
            <person name="Roberts R.J."/>
        </authorList>
    </citation>
    <scope>NUCLEOTIDE SEQUENCE [LARGE SCALE GENOMIC DNA]</scope>
    <source>
        <strain evidence="2 3">NEB1784</strain>
    </source>
</reference>
<dbReference type="RefSeq" id="WP_165883518.1">
    <property type="nucleotide sequence ID" value="NZ_CP035810.1"/>
</dbReference>
<accession>A0A6G8KWX3</accession>
<sequence>MLTPAIIFITLALIFYTVGVWAEHLRKDLTWTHVVFFGFGLVCDATGTEFMRRIAESGDANFFSGSAAGFLSLTMALTGALALLLMAIHFVWAVIVMIRGTEEAKRTFHRFSLIVWIIWLVPYFTGMAASMIG</sequence>
<feature type="transmembrane region" description="Helical" evidence="1">
    <location>
        <begin position="29"/>
        <end position="47"/>
    </location>
</feature>
<feature type="transmembrane region" description="Helical" evidence="1">
    <location>
        <begin position="6"/>
        <end position="22"/>
    </location>
</feature>
<dbReference type="AlphaFoldDB" id="A0A6G8KWX3"/>
<feature type="transmembrane region" description="Helical" evidence="1">
    <location>
        <begin position="67"/>
        <end position="98"/>
    </location>
</feature>
<keyword evidence="1" id="KW-0812">Transmembrane</keyword>
<dbReference type="InterPro" id="IPR023813">
    <property type="entry name" value="HsmA-like"/>
</dbReference>
<dbReference type="KEGG" id="blut:EW640_07225"/>
<dbReference type="NCBIfam" id="TIGR03987">
    <property type="entry name" value="HsmA family protein"/>
    <property type="match status" value="1"/>
</dbReference>
<evidence type="ECO:0000256" key="1">
    <source>
        <dbReference type="SAM" id="Phobius"/>
    </source>
</evidence>
<evidence type="ECO:0000313" key="3">
    <source>
        <dbReference type="Proteomes" id="UP000501518"/>
    </source>
</evidence>
<protein>
    <submittedName>
        <fullName evidence="2">TIGR03987 family protein</fullName>
    </submittedName>
</protein>
<evidence type="ECO:0000313" key="2">
    <source>
        <dbReference type="EMBL" id="QIN29085.1"/>
    </source>
</evidence>